<dbReference type="OrthoDB" id="119538at2"/>
<dbReference type="KEGG" id="acm:AciX9_2003"/>
<accession>E8X194</accession>
<keyword evidence="3" id="KW-1185">Reference proteome</keyword>
<dbReference type="EMBL" id="CP002480">
    <property type="protein sequence ID" value="ADW69048.1"/>
    <property type="molecule type" value="Genomic_DNA"/>
</dbReference>
<dbReference type="AlphaFoldDB" id="E8X194"/>
<reference evidence="3" key="1">
    <citation type="submission" date="2011-01" db="EMBL/GenBank/DDBJ databases">
        <title>Complete sequence of chromosome of Acidobacterium sp. MP5ACTX9.</title>
        <authorList>
            <consortium name="US DOE Joint Genome Institute"/>
            <person name="Lucas S."/>
            <person name="Copeland A."/>
            <person name="Lapidus A."/>
            <person name="Cheng J.-F."/>
            <person name="Goodwin L."/>
            <person name="Pitluck S."/>
            <person name="Teshima H."/>
            <person name="Detter J.C."/>
            <person name="Han C."/>
            <person name="Tapia R."/>
            <person name="Land M."/>
            <person name="Hauser L."/>
            <person name="Kyrpides N."/>
            <person name="Ivanova N."/>
            <person name="Ovchinnikova G."/>
            <person name="Pagani I."/>
            <person name="Rawat S.R."/>
            <person name="Mannisto M."/>
            <person name="Haggblom M.M."/>
            <person name="Woyke T."/>
        </authorList>
    </citation>
    <scope>NUCLEOTIDE SEQUENCE [LARGE SCALE GENOMIC DNA]</scope>
    <source>
        <strain evidence="3">MP5ACTX9</strain>
    </source>
</reference>
<dbReference type="RefSeq" id="WP_013580366.1">
    <property type="nucleotide sequence ID" value="NC_015064.1"/>
</dbReference>
<protein>
    <recommendedName>
        <fullName evidence="4">LPXTG-motif cell wall anchor domain protein</fullName>
    </recommendedName>
</protein>
<evidence type="ECO:0000313" key="3">
    <source>
        <dbReference type="Proteomes" id="UP000000343"/>
    </source>
</evidence>
<feature type="chain" id="PRO_5003230550" description="LPXTG-motif cell wall anchor domain protein" evidence="1">
    <location>
        <begin position="30"/>
        <end position="262"/>
    </location>
</feature>
<keyword evidence="1" id="KW-0732">Signal</keyword>
<sequence>MITTLFSPVNLSIAVLCAISSLMSGQSSAINLTENTDIPSRVLKPGLYKISIVDSLDDRYIVRVEYPNSTEHQLFLGVVGSPHPAGVVDWEKGIDGNHAIREVSFENGPVVEFVYPKADAAKLAQKNKSHIVAVDYASANIVHTDRLTADQIRVVDLWTLSFTKTGPEDQTPAILAQRYEPPSTQVTTPNLGVAQVAQLHLPAQPAASPTPPALRPVKHLATIRTLPHTGSQLPLVWLLGALSIVGALSLQFSSNKRGSAGS</sequence>
<evidence type="ECO:0000256" key="1">
    <source>
        <dbReference type="SAM" id="SignalP"/>
    </source>
</evidence>
<evidence type="ECO:0008006" key="4">
    <source>
        <dbReference type="Google" id="ProtNLM"/>
    </source>
</evidence>
<organism evidence="3">
    <name type="scientific">Granulicella tundricola (strain ATCC BAA-1859 / DSM 23138 / MP5ACTX9)</name>
    <dbReference type="NCBI Taxonomy" id="1198114"/>
    <lineage>
        <taxon>Bacteria</taxon>
        <taxon>Pseudomonadati</taxon>
        <taxon>Acidobacteriota</taxon>
        <taxon>Terriglobia</taxon>
        <taxon>Terriglobales</taxon>
        <taxon>Acidobacteriaceae</taxon>
        <taxon>Granulicella</taxon>
    </lineage>
</organism>
<evidence type="ECO:0000313" key="2">
    <source>
        <dbReference type="EMBL" id="ADW69048.1"/>
    </source>
</evidence>
<gene>
    <name evidence="2" type="ordered locus">AciX9_2003</name>
</gene>
<proteinExistence type="predicted"/>
<dbReference type="STRING" id="1198114.AciX9_2003"/>
<name>E8X194_GRATM</name>
<dbReference type="PaxDb" id="1198114-AciX9_2003"/>
<dbReference type="HOGENOM" id="CLU_1060749_0_0_0"/>
<feature type="signal peptide" evidence="1">
    <location>
        <begin position="1"/>
        <end position="29"/>
    </location>
</feature>
<dbReference type="Proteomes" id="UP000000343">
    <property type="component" value="Chromosome"/>
</dbReference>
<dbReference type="eggNOG" id="ENOG50347MW">
    <property type="taxonomic scope" value="Bacteria"/>
</dbReference>